<evidence type="ECO:0000313" key="3">
    <source>
        <dbReference type="Proteomes" id="UP001157353"/>
    </source>
</evidence>
<dbReference type="EMBL" id="BSPQ01000005">
    <property type="protein sequence ID" value="GLS90873.1"/>
    <property type="molecule type" value="Genomic_DNA"/>
</dbReference>
<name>A0ABQ6E0E5_9GAMM</name>
<gene>
    <name evidence="2" type="ORF">GCM10007916_19400</name>
</gene>
<dbReference type="Gene3D" id="3.40.50.300">
    <property type="entry name" value="P-loop containing nucleotide triphosphate hydrolases"/>
    <property type="match status" value="1"/>
</dbReference>
<dbReference type="PANTHER" id="PTHR40072">
    <property type="entry name" value="MOLYBDOPTERIN-GUANINE DINUCLEOTIDE BIOSYNTHESIS ADAPTER PROTEIN-RELATED"/>
    <property type="match status" value="1"/>
</dbReference>
<sequence length="180" mass="20289">MSQLKNFPIPLLGFAAYSGTGKTTLLEQLIPILIAQGLNIAVVKHSHHNIELDKPGKDSYRLRKAGACQLLLAGTERAVLFHEYGQQQDKKLIEQLRLLNTESLDLVLVEGYRDETFNKIELHRSGLNKPYLFKSDTSIIALASDQKQADCHLPQLDLNNLKQLSEFVFNYLDESATKVQ</sequence>
<dbReference type="Proteomes" id="UP001157353">
    <property type="component" value="Unassembled WGS sequence"/>
</dbReference>
<dbReference type="InterPro" id="IPR004435">
    <property type="entry name" value="MobB_dom"/>
</dbReference>
<dbReference type="PANTHER" id="PTHR40072:SF1">
    <property type="entry name" value="MOLYBDOPTERIN-GUANINE DINUCLEOTIDE BIOSYNTHESIS ADAPTER PROTEIN"/>
    <property type="match status" value="1"/>
</dbReference>
<evidence type="ECO:0000313" key="2">
    <source>
        <dbReference type="EMBL" id="GLS90873.1"/>
    </source>
</evidence>
<proteinExistence type="predicted"/>
<dbReference type="SUPFAM" id="SSF52540">
    <property type="entry name" value="P-loop containing nucleoside triphosphate hydrolases"/>
    <property type="match status" value="1"/>
</dbReference>
<organism evidence="2 3">
    <name type="scientific">Psychromonas marina</name>
    <dbReference type="NCBI Taxonomy" id="88364"/>
    <lineage>
        <taxon>Bacteria</taxon>
        <taxon>Pseudomonadati</taxon>
        <taxon>Pseudomonadota</taxon>
        <taxon>Gammaproteobacteria</taxon>
        <taxon>Alteromonadales</taxon>
        <taxon>Psychromonadaceae</taxon>
        <taxon>Psychromonas</taxon>
    </lineage>
</organism>
<dbReference type="InterPro" id="IPR027417">
    <property type="entry name" value="P-loop_NTPase"/>
</dbReference>
<feature type="domain" description="Molybdopterin-guanine dinucleotide biosynthesis protein B (MobB)" evidence="1">
    <location>
        <begin position="12"/>
        <end position="145"/>
    </location>
</feature>
<protein>
    <recommendedName>
        <fullName evidence="1">Molybdopterin-guanine dinucleotide biosynthesis protein B (MobB) domain-containing protein</fullName>
    </recommendedName>
</protein>
<dbReference type="Pfam" id="PF03205">
    <property type="entry name" value="MobB"/>
    <property type="match status" value="1"/>
</dbReference>
<accession>A0ABQ6E0E5</accession>
<dbReference type="InterPro" id="IPR052539">
    <property type="entry name" value="MGD_biosynthesis_adapter"/>
</dbReference>
<comment type="caution">
    <text evidence="2">The sequence shown here is derived from an EMBL/GenBank/DDBJ whole genome shotgun (WGS) entry which is preliminary data.</text>
</comment>
<reference evidence="3" key="1">
    <citation type="journal article" date="2019" name="Int. J. Syst. Evol. Microbiol.">
        <title>The Global Catalogue of Microorganisms (GCM) 10K type strain sequencing project: providing services to taxonomists for standard genome sequencing and annotation.</title>
        <authorList>
            <consortium name="The Broad Institute Genomics Platform"/>
            <consortium name="The Broad Institute Genome Sequencing Center for Infectious Disease"/>
            <person name="Wu L."/>
            <person name="Ma J."/>
        </authorList>
    </citation>
    <scope>NUCLEOTIDE SEQUENCE [LARGE SCALE GENOMIC DNA]</scope>
    <source>
        <strain evidence="3">NBRC 103166</strain>
    </source>
</reference>
<evidence type="ECO:0000259" key="1">
    <source>
        <dbReference type="Pfam" id="PF03205"/>
    </source>
</evidence>
<dbReference type="RefSeq" id="WP_284203987.1">
    <property type="nucleotide sequence ID" value="NZ_BSPQ01000005.1"/>
</dbReference>
<dbReference type="CDD" id="cd03116">
    <property type="entry name" value="MobB"/>
    <property type="match status" value="1"/>
</dbReference>
<dbReference type="NCBIfam" id="TIGR00176">
    <property type="entry name" value="mobB"/>
    <property type="match status" value="1"/>
</dbReference>
<keyword evidence="3" id="KW-1185">Reference proteome</keyword>